<evidence type="ECO:0000256" key="1">
    <source>
        <dbReference type="ARBA" id="ARBA00004236"/>
    </source>
</evidence>
<evidence type="ECO:0000256" key="2">
    <source>
        <dbReference type="ARBA" id="ARBA00022475"/>
    </source>
</evidence>
<dbReference type="PANTHER" id="PTHR43646">
    <property type="entry name" value="GLYCOSYLTRANSFERASE"/>
    <property type="match status" value="1"/>
</dbReference>
<dbReference type="Proteomes" id="UP001143362">
    <property type="component" value="Unassembled WGS sequence"/>
</dbReference>
<reference evidence="6" key="1">
    <citation type="submission" date="2019-02" db="EMBL/GenBank/DDBJ databases">
        <authorList>
            <person name="Li S.-H."/>
        </authorList>
    </citation>
    <scope>NUCLEOTIDE SEQUENCE</scope>
    <source>
        <strain evidence="6">IMCC14734</strain>
    </source>
</reference>
<dbReference type="InterPro" id="IPR029044">
    <property type="entry name" value="Nucleotide-diphossugar_trans"/>
</dbReference>
<dbReference type="RefSeq" id="WP_279247280.1">
    <property type="nucleotide sequence ID" value="NZ_SHNN01000006.1"/>
</dbReference>
<keyword evidence="4" id="KW-0808">Transferase</keyword>
<keyword evidence="3" id="KW-0328">Glycosyltransferase</keyword>
<protein>
    <submittedName>
        <fullName evidence="6">Uncharacterized protein</fullName>
    </submittedName>
</protein>
<sequence length="434" mass="48085">MTTARKSSQYLQHYAETEARHISLQPTARTYDECLIIPAYAEPPELIERWQSLTHCAHSILIILVLNYPADNDSAASINSEPAGADTNAALRATLTALPPKEVLPGVGKLYFLFENTDILLVERAHGLPADQGVGLARKIGADIACSLKSAQRLRSRWLHCTDADATLPGDYFSQCDKQSQQVTAVCHPFRHMHETATSSNAAQLYELRLHYYVRGLRRAGSPYAYQTLGSCISIDTEAYQQVRGFPRRAAAEDFYLLNKLAKLGPVVDGVGAPIVLDARPSQRVPFGTGPAVAALQAEANPLQKPLFYNPRSFLALGAILDVVPTLYNHPEPVQLIHDALANFDAAANVIEAMGLQRCVRHCQQHSGTSEGFSRHFHQWFDGFRTLKFIHGLRTAGYQDLTLTESLQQKENIWPQATDRDWTLQQLLDTCAAQ</sequence>
<dbReference type="Gene3D" id="3.90.550.10">
    <property type="entry name" value="Spore Coat Polysaccharide Biosynthesis Protein SpsA, Chain A"/>
    <property type="match status" value="1"/>
</dbReference>
<dbReference type="SUPFAM" id="SSF53448">
    <property type="entry name" value="Nucleotide-diphospho-sugar transferases"/>
    <property type="match status" value="1"/>
</dbReference>
<organism evidence="6 7">
    <name type="scientific">Candidatus Litorirhabdus singularis</name>
    <dbReference type="NCBI Taxonomy" id="2518993"/>
    <lineage>
        <taxon>Bacteria</taxon>
        <taxon>Pseudomonadati</taxon>
        <taxon>Pseudomonadota</taxon>
        <taxon>Gammaproteobacteria</taxon>
        <taxon>Cellvibrionales</taxon>
        <taxon>Halieaceae</taxon>
        <taxon>Candidatus Litorirhabdus</taxon>
    </lineage>
</organism>
<evidence type="ECO:0000256" key="5">
    <source>
        <dbReference type="ARBA" id="ARBA00023136"/>
    </source>
</evidence>
<comment type="subcellular location">
    <subcellularLocation>
        <location evidence="1">Cell membrane</location>
    </subcellularLocation>
</comment>
<keyword evidence="2" id="KW-1003">Cell membrane</keyword>
<dbReference type="PANTHER" id="PTHR43646:SF2">
    <property type="entry name" value="GLYCOSYLTRANSFERASE 2-LIKE DOMAIN-CONTAINING PROTEIN"/>
    <property type="match status" value="1"/>
</dbReference>
<evidence type="ECO:0000313" key="7">
    <source>
        <dbReference type="Proteomes" id="UP001143362"/>
    </source>
</evidence>
<keyword evidence="7" id="KW-1185">Reference proteome</keyword>
<evidence type="ECO:0000256" key="3">
    <source>
        <dbReference type="ARBA" id="ARBA00022676"/>
    </source>
</evidence>
<dbReference type="EMBL" id="SHNN01000006">
    <property type="protein sequence ID" value="MCX2983246.1"/>
    <property type="molecule type" value="Genomic_DNA"/>
</dbReference>
<name>A0ABT3TLP1_9GAMM</name>
<gene>
    <name evidence="6" type="ORF">EYC98_20480</name>
</gene>
<comment type="caution">
    <text evidence="6">The sequence shown here is derived from an EMBL/GenBank/DDBJ whole genome shotgun (WGS) entry which is preliminary data.</text>
</comment>
<evidence type="ECO:0000256" key="4">
    <source>
        <dbReference type="ARBA" id="ARBA00022679"/>
    </source>
</evidence>
<keyword evidence="5" id="KW-0472">Membrane</keyword>
<evidence type="ECO:0000313" key="6">
    <source>
        <dbReference type="EMBL" id="MCX2983246.1"/>
    </source>
</evidence>
<accession>A0ABT3TLP1</accession>
<proteinExistence type="predicted"/>